<dbReference type="InterPro" id="IPR058624">
    <property type="entry name" value="MdtA-like_HH"/>
</dbReference>
<dbReference type="NCBIfam" id="TIGR01730">
    <property type="entry name" value="RND_mfp"/>
    <property type="match status" value="1"/>
</dbReference>
<feature type="domain" description="Multidrug resistance protein MdtA-like C-terminal permuted SH3" evidence="7">
    <location>
        <begin position="299"/>
        <end position="356"/>
    </location>
</feature>
<sequence>MMQKRYTPLLLFVLLLSASGCGSGKEEAQKPAPLKVVVAEVASVKSPIERTFNATLAAKETVEVRSRISGYIKERLFEEGAFVKAGDVLYKLDDRDLVATLNSAKANTAKAKATWENDVVTANRYIPLAAKGVVAVQDKDNYVAKAAESEAYYTAAKAQEERAAVNLSYATIATPITGYITRSLVDVGGYVQAGSALLTTVYRTDPIRAEFSITDKEFALFRKTVMEHGSDPKAMAFRLQLTDQHIDYPHTGVLEMADPVVDSKTNTMGVRAEFPNPDHLLRPGLFVNVIGSLGEYETLTVPEVAVFDQTNGKAVYVVDDKNVLVATPVEVGKLSGENRIIEKGLTAGQKVVVEGLVAARPGITVEIVTKQAPGAAEAAPSEQTGK</sequence>
<dbReference type="Pfam" id="PF25917">
    <property type="entry name" value="BSH_RND"/>
    <property type="match status" value="1"/>
</dbReference>
<dbReference type="Gene3D" id="2.40.50.100">
    <property type="match status" value="1"/>
</dbReference>
<dbReference type="GO" id="GO:0005886">
    <property type="term" value="C:plasma membrane"/>
    <property type="evidence" value="ECO:0007669"/>
    <property type="project" value="TreeGrafter"/>
</dbReference>
<evidence type="ECO:0000256" key="1">
    <source>
        <dbReference type="ARBA" id="ARBA00004196"/>
    </source>
</evidence>
<proteinExistence type="inferred from homology"/>
<dbReference type="PANTHER" id="PTHR30158">
    <property type="entry name" value="ACRA/E-RELATED COMPONENT OF DRUG EFFLUX TRANSPORTER"/>
    <property type="match status" value="1"/>
</dbReference>
<feature type="chain" id="PRO_5012871821" evidence="3">
    <location>
        <begin position="25"/>
        <end position="386"/>
    </location>
</feature>
<dbReference type="InterPro" id="IPR058626">
    <property type="entry name" value="MdtA-like_b-barrel"/>
</dbReference>
<comment type="similarity">
    <text evidence="2">Belongs to the membrane fusion protein (MFP) (TC 8.A.1) family.</text>
</comment>
<dbReference type="SUPFAM" id="SSF111369">
    <property type="entry name" value="HlyD-like secretion proteins"/>
    <property type="match status" value="1"/>
</dbReference>
<comment type="subcellular location">
    <subcellularLocation>
        <location evidence="1">Cell envelope</location>
    </subcellularLocation>
</comment>
<feature type="signal peptide" evidence="3">
    <location>
        <begin position="1"/>
        <end position="24"/>
    </location>
</feature>
<evidence type="ECO:0000259" key="4">
    <source>
        <dbReference type="Pfam" id="PF25876"/>
    </source>
</evidence>
<evidence type="ECO:0000259" key="5">
    <source>
        <dbReference type="Pfam" id="PF25917"/>
    </source>
</evidence>
<evidence type="ECO:0000259" key="7">
    <source>
        <dbReference type="Pfam" id="PF25967"/>
    </source>
</evidence>
<evidence type="ECO:0000259" key="6">
    <source>
        <dbReference type="Pfam" id="PF25944"/>
    </source>
</evidence>
<dbReference type="Pfam" id="PF25967">
    <property type="entry name" value="RND-MFP_C"/>
    <property type="match status" value="1"/>
</dbReference>
<dbReference type="Gene3D" id="1.10.287.470">
    <property type="entry name" value="Helix hairpin bin"/>
    <property type="match status" value="1"/>
</dbReference>
<dbReference type="AlphaFoldDB" id="A0A212KBQ2"/>
<dbReference type="EMBL" id="FLUQ01000005">
    <property type="protein sequence ID" value="SBW09194.1"/>
    <property type="molecule type" value="Genomic_DNA"/>
</dbReference>
<evidence type="ECO:0000256" key="3">
    <source>
        <dbReference type="SAM" id="SignalP"/>
    </source>
</evidence>
<feature type="domain" description="Multidrug resistance protein MdtA-like alpha-helical hairpin" evidence="4">
    <location>
        <begin position="100"/>
        <end position="170"/>
    </location>
</feature>
<protein>
    <submittedName>
        <fullName evidence="8">Putative Efflux pump periplasmic linker BepD</fullName>
    </submittedName>
</protein>
<evidence type="ECO:0000313" key="8">
    <source>
        <dbReference type="EMBL" id="SBW09194.1"/>
    </source>
</evidence>
<dbReference type="InterPro" id="IPR058625">
    <property type="entry name" value="MdtA-like_BSH"/>
</dbReference>
<dbReference type="Pfam" id="PF25944">
    <property type="entry name" value="Beta-barrel_RND"/>
    <property type="match status" value="1"/>
</dbReference>
<keyword evidence="3" id="KW-0732">Signal</keyword>
<feature type="domain" description="Multidrug resistance protein MdtA-like beta-barrel" evidence="6">
    <location>
        <begin position="241"/>
        <end position="289"/>
    </location>
</feature>
<gene>
    <name evidence="8" type="ORF">KL86DPRO_50095</name>
</gene>
<name>A0A212KBQ2_9DELT</name>
<dbReference type="Gene3D" id="2.40.30.170">
    <property type="match status" value="1"/>
</dbReference>
<dbReference type="InterPro" id="IPR058627">
    <property type="entry name" value="MdtA-like_C"/>
</dbReference>
<dbReference type="GO" id="GO:0046677">
    <property type="term" value="P:response to antibiotic"/>
    <property type="evidence" value="ECO:0007669"/>
    <property type="project" value="TreeGrafter"/>
</dbReference>
<dbReference type="InterPro" id="IPR006143">
    <property type="entry name" value="RND_pump_MFP"/>
</dbReference>
<organism evidence="8">
    <name type="scientific">uncultured delta proteobacterium</name>
    <dbReference type="NCBI Taxonomy" id="34034"/>
    <lineage>
        <taxon>Bacteria</taxon>
        <taxon>Deltaproteobacteria</taxon>
        <taxon>environmental samples</taxon>
    </lineage>
</organism>
<feature type="domain" description="Multidrug resistance protein MdtA-like barrel-sandwich hybrid" evidence="5">
    <location>
        <begin position="60"/>
        <end position="197"/>
    </location>
</feature>
<dbReference type="GO" id="GO:0022857">
    <property type="term" value="F:transmembrane transporter activity"/>
    <property type="evidence" value="ECO:0007669"/>
    <property type="project" value="InterPro"/>
</dbReference>
<evidence type="ECO:0000256" key="2">
    <source>
        <dbReference type="ARBA" id="ARBA00009477"/>
    </source>
</evidence>
<dbReference type="Pfam" id="PF25876">
    <property type="entry name" value="HH_MFP_RND"/>
    <property type="match status" value="1"/>
</dbReference>
<dbReference type="GO" id="GO:0030313">
    <property type="term" value="C:cell envelope"/>
    <property type="evidence" value="ECO:0007669"/>
    <property type="project" value="UniProtKB-SubCell"/>
</dbReference>
<dbReference type="PROSITE" id="PS51257">
    <property type="entry name" value="PROKAR_LIPOPROTEIN"/>
    <property type="match status" value="1"/>
</dbReference>
<reference evidence="8" key="1">
    <citation type="submission" date="2016-04" db="EMBL/GenBank/DDBJ databases">
        <authorList>
            <person name="Evans L.H."/>
            <person name="Alamgir A."/>
            <person name="Owens N."/>
            <person name="Weber N.D."/>
            <person name="Virtaneva K."/>
            <person name="Barbian K."/>
            <person name="Babar A."/>
            <person name="Rosenke K."/>
        </authorList>
    </citation>
    <scope>NUCLEOTIDE SEQUENCE</scope>
    <source>
        <strain evidence="8">86</strain>
    </source>
</reference>
<accession>A0A212KBQ2</accession>
<dbReference type="Gene3D" id="2.40.420.20">
    <property type="match status" value="1"/>
</dbReference>